<dbReference type="GO" id="GO:0004438">
    <property type="term" value="F:phosphatidylinositol-3-phosphate phosphatase activity"/>
    <property type="evidence" value="ECO:0007669"/>
    <property type="project" value="UniProtKB-EC"/>
</dbReference>
<sequence length="392" mass="44450">MATQKSITPLPKGAPRKSSAAVTPPPTRVRDRGGAKTKDQEYLRYPSGSVSSFASVGKTLSTASKTSTVDSRRRRERPRKKGAEKLGVVRLTMKSVDQPMASSDVYEKLNLYVLADKFYLEPRDRNGELCSDSYLEIDRVSDELRVINASQSPIPIVHAEIRPIYGVVGIIKLIAGHGLIIIKRAELVGQVNGHDIWSILETEVIPYKKGTMHLTEKQIRFNRHFMDMIQSVLSTKGFYYSATFDITRSFQWLNENATPDFRNLSLMERADERFVWNRYLSTQFIADGRLGKYTLPIMHGFIGIRRASVNGATFQLAIISRRSVHRAGVRFFMRGVNSDGHSANYVETEQIVQYDRGSPDNRMLTSFVQIRGSIPLYWSQHPNLRWQPTSTT</sequence>
<proteinExistence type="predicted"/>
<evidence type="ECO:0000259" key="8">
    <source>
        <dbReference type="PROSITE" id="PS50275"/>
    </source>
</evidence>
<dbReference type="PROSITE" id="PS50275">
    <property type="entry name" value="SAC"/>
    <property type="match status" value="1"/>
</dbReference>
<evidence type="ECO:0000256" key="5">
    <source>
        <dbReference type="ARBA" id="ARBA00041396"/>
    </source>
</evidence>
<evidence type="ECO:0000256" key="6">
    <source>
        <dbReference type="ARBA" id="ARBA00041911"/>
    </source>
</evidence>
<dbReference type="PANTHER" id="PTHR45662:SF2">
    <property type="entry name" value="PHOSPHATIDYLINOSITOL-3-PHOSPHATASE SAC1"/>
    <property type="match status" value="1"/>
</dbReference>
<feature type="domain" description="SAC" evidence="8">
    <location>
        <begin position="229"/>
        <end position="392"/>
    </location>
</feature>
<evidence type="ECO:0000313" key="10">
    <source>
        <dbReference type="WBParaSite" id="L893_g21531.t1"/>
    </source>
</evidence>
<evidence type="ECO:0000256" key="7">
    <source>
        <dbReference type="SAM" id="MobiDB-lite"/>
    </source>
</evidence>
<evidence type="ECO:0000256" key="1">
    <source>
        <dbReference type="ARBA" id="ARBA00013038"/>
    </source>
</evidence>
<organism evidence="9 10">
    <name type="scientific">Steinernema glaseri</name>
    <dbReference type="NCBI Taxonomy" id="37863"/>
    <lineage>
        <taxon>Eukaryota</taxon>
        <taxon>Metazoa</taxon>
        <taxon>Ecdysozoa</taxon>
        <taxon>Nematoda</taxon>
        <taxon>Chromadorea</taxon>
        <taxon>Rhabditida</taxon>
        <taxon>Tylenchina</taxon>
        <taxon>Panagrolaimomorpha</taxon>
        <taxon>Strongyloidoidea</taxon>
        <taxon>Steinernematidae</taxon>
        <taxon>Steinernema</taxon>
    </lineage>
</organism>
<evidence type="ECO:0000256" key="4">
    <source>
        <dbReference type="ARBA" id="ARBA00040795"/>
    </source>
</evidence>
<evidence type="ECO:0000256" key="2">
    <source>
        <dbReference type="ARBA" id="ARBA00036631"/>
    </source>
</evidence>
<dbReference type="AlphaFoldDB" id="A0A1I7Z0B5"/>
<dbReference type="EC" id="3.1.3.64" evidence="1"/>
<dbReference type="GO" id="GO:0043812">
    <property type="term" value="F:phosphatidylinositol-4-phosphate phosphatase activity"/>
    <property type="evidence" value="ECO:0007669"/>
    <property type="project" value="TreeGrafter"/>
</dbReference>
<dbReference type="Proteomes" id="UP000095287">
    <property type="component" value="Unplaced"/>
</dbReference>
<feature type="region of interest" description="Disordered" evidence="7">
    <location>
        <begin position="1"/>
        <end position="43"/>
    </location>
</feature>
<dbReference type="GO" id="GO:0046856">
    <property type="term" value="P:phosphatidylinositol dephosphorylation"/>
    <property type="evidence" value="ECO:0007669"/>
    <property type="project" value="TreeGrafter"/>
</dbReference>
<comment type="catalytic activity">
    <reaction evidence="3">
        <text>a 1,2-diacyl-sn-glycero-3-phospho-(1D-myo-inositol 4-phosphate) + H2O = a 1,2-diacyl-sn-glycero-3-phospho-(1D-myo-inositol) + phosphate</text>
        <dbReference type="Rhea" id="RHEA:55652"/>
        <dbReference type="ChEBI" id="CHEBI:15377"/>
        <dbReference type="ChEBI" id="CHEBI:43474"/>
        <dbReference type="ChEBI" id="CHEBI:57880"/>
        <dbReference type="ChEBI" id="CHEBI:58178"/>
    </reaction>
    <physiologicalReaction direction="left-to-right" evidence="3">
        <dbReference type="Rhea" id="RHEA:55653"/>
    </physiologicalReaction>
</comment>
<comment type="catalytic activity">
    <reaction evidence="2">
        <text>a 1,2-diacyl-sn-glycero-3-phospho-(1D-myo-inositol-3-phosphate) + H2O = a 1,2-diacyl-sn-glycero-3-phospho-(1D-myo-inositol) + phosphate</text>
        <dbReference type="Rhea" id="RHEA:12316"/>
        <dbReference type="ChEBI" id="CHEBI:15377"/>
        <dbReference type="ChEBI" id="CHEBI:43474"/>
        <dbReference type="ChEBI" id="CHEBI:57880"/>
        <dbReference type="ChEBI" id="CHEBI:58088"/>
        <dbReference type="EC" id="3.1.3.64"/>
    </reaction>
    <physiologicalReaction direction="left-to-right" evidence="2">
        <dbReference type="Rhea" id="RHEA:12317"/>
    </physiologicalReaction>
</comment>
<dbReference type="InterPro" id="IPR002013">
    <property type="entry name" value="SAC_dom"/>
</dbReference>
<dbReference type="PANTHER" id="PTHR45662">
    <property type="entry name" value="PHOSPHATIDYLINOSITIDE PHOSPHATASE SAC1"/>
    <property type="match status" value="1"/>
</dbReference>
<dbReference type="Pfam" id="PF02383">
    <property type="entry name" value="Syja_N"/>
    <property type="match status" value="1"/>
</dbReference>
<keyword evidence="9" id="KW-1185">Reference proteome</keyword>
<name>A0A1I7Z0B5_9BILA</name>
<protein>
    <recommendedName>
        <fullName evidence="4">Phosphatidylinositol-3-phosphatase SAC1</fullName>
        <ecNumber evidence="1">3.1.3.64</ecNumber>
    </recommendedName>
    <alternativeName>
        <fullName evidence="6">Phosphatidylinositol-4-phosphate phosphatase</fullName>
    </alternativeName>
    <alternativeName>
        <fullName evidence="5">Suppressor of actin mutations 1-like protein</fullName>
    </alternativeName>
</protein>
<feature type="compositionally biased region" description="Basic and acidic residues" evidence="7">
    <location>
        <begin position="28"/>
        <end position="42"/>
    </location>
</feature>
<evidence type="ECO:0000256" key="3">
    <source>
        <dbReference type="ARBA" id="ARBA00036807"/>
    </source>
</evidence>
<feature type="region of interest" description="Disordered" evidence="7">
    <location>
        <begin position="61"/>
        <end position="83"/>
    </location>
</feature>
<evidence type="ECO:0000313" key="9">
    <source>
        <dbReference type="Proteomes" id="UP000095287"/>
    </source>
</evidence>
<reference evidence="10" key="1">
    <citation type="submission" date="2016-11" db="UniProtKB">
        <authorList>
            <consortium name="WormBaseParasite"/>
        </authorList>
    </citation>
    <scope>IDENTIFICATION</scope>
</reference>
<feature type="compositionally biased region" description="Basic residues" evidence="7">
    <location>
        <begin position="72"/>
        <end position="82"/>
    </location>
</feature>
<accession>A0A1I7Z0B5</accession>
<dbReference type="WBParaSite" id="L893_g21531.t1">
    <property type="protein sequence ID" value="L893_g21531.t1"/>
    <property type="gene ID" value="L893_g21531"/>
</dbReference>
<dbReference type="GO" id="GO:0005783">
    <property type="term" value="C:endoplasmic reticulum"/>
    <property type="evidence" value="ECO:0007669"/>
    <property type="project" value="TreeGrafter"/>
</dbReference>